<protein>
    <submittedName>
        <fullName evidence="2">Uncharacterized protein</fullName>
    </submittedName>
</protein>
<reference evidence="2" key="1">
    <citation type="submission" date="2023-03" db="EMBL/GenBank/DDBJ databases">
        <title>Massive genome expansion in bonnet fungi (Mycena s.s.) driven by repeated elements and novel gene families across ecological guilds.</title>
        <authorList>
            <consortium name="Lawrence Berkeley National Laboratory"/>
            <person name="Harder C.B."/>
            <person name="Miyauchi S."/>
            <person name="Viragh M."/>
            <person name="Kuo A."/>
            <person name="Thoen E."/>
            <person name="Andreopoulos B."/>
            <person name="Lu D."/>
            <person name="Skrede I."/>
            <person name="Drula E."/>
            <person name="Henrissat B."/>
            <person name="Morin E."/>
            <person name="Kohler A."/>
            <person name="Barry K."/>
            <person name="LaButti K."/>
            <person name="Morin E."/>
            <person name="Salamov A."/>
            <person name="Lipzen A."/>
            <person name="Mereny Z."/>
            <person name="Hegedus B."/>
            <person name="Baldrian P."/>
            <person name="Stursova M."/>
            <person name="Weitz H."/>
            <person name="Taylor A."/>
            <person name="Grigoriev I.V."/>
            <person name="Nagy L.G."/>
            <person name="Martin F."/>
            <person name="Kauserud H."/>
        </authorList>
    </citation>
    <scope>NUCLEOTIDE SEQUENCE</scope>
    <source>
        <strain evidence="2">CBHHK182m</strain>
    </source>
</reference>
<proteinExistence type="predicted"/>
<dbReference type="EMBL" id="JARKIB010000099">
    <property type="protein sequence ID" value="KAJ7741362.1"/>
    <property type="molecule type" value="Genomic_DNA"/>
</dbReference>
<feature type="region of interest" description="Disordered" evidence="1">
    <location>
        <begin position="115"/>
        <end position="140"/>
    </location>
</feature>
<dbReference type="AlphaFoldDB" id="A0AAD7IF87"/>
<organism evidence="2 3">
    <name type="scientific">Mycena metata</name>
    <dbReference type="NCBI Taxonomy" id="1033252"/>
    <lineage>
        <taxon>Eukaryota</taxon>
        <taxon>Fungi</taxon>
        <taxon>Dikarya</taxon>
        <taxon>Basidiomycota</taxon>
        <taxon>Agaricomycotina</taxon>
        <taxon>Agaricomycetes</taxon>
        <taxon>Agaricomycetidae</taxon>
        <taxon>Agaricales</taxon>
        <taxon>Marasmiineae</taxon>
        <taxon>Mycenaceae</taxon>
        <taxon>Mycena</taxon>
    </lineage>
</organism>
<keyword evidence="3" id="KW-1185">Reference proteome</keyword>
<evidence type="ECO:0000313" key="3">
    <source>
        <dbReference type="Proteomes" id="UP001215598"/>
    </source>
</evidence>
<evidence type="ECO:0000256" key="1">
    <source>
        <dbReference type="SAM" id="MobiDB-lite"/>
    </source>
</evidence>
<accession>A0AAD7IF87</accession>
<sequence>MSQETRWLTPKCISSQTHANVSHFPRGINIAGPLLFATRPLVLFHHVPLQNILVLAPSFRHIPYALFPTLTSGPLPTPSSIEASRHRHAQITSPDNPVAPLSRGQDGAIEICLGRPQDESTAPRRIDETPASQDTPVHSPDNLVAPLSLRRSLPCLPRLPLCPALVRRLSLPLDAALRRNCDPVDGEKPTGRARTAQLTGRMRRIAGMDRRTSGELVSLPDPVAPLSPPATLATTTDSTSKGPQRDGVRLIRLFKEQPLDLGFGVWCEVGRALFDSSSAPRARLLLGTRPSHPRPHGTRRPQASIPADQASEAHTALYTHPYTPRPHGTPIPCRGPTPTRHKYATTFALVFLGDWCRYTGDSDKA</sequence>
<feature type="region of interest" description="Disordered" evidence="1">
    <location>
        <begin position="286"/>
        <end position="307"/>
    </location>
</feature>
<dbReference type="Proteomes" id="UP001215598">
    <property type="component" value="Unassembled WGS sequence"/>
</dbReference>
<feature type="region of interest" description="Disordered" evidence="1">
    <location>
        <begin position="215"/>
        <end position="244"/>
    </location>
</feature>
<feature type="compositionally biased region" description="Basic and acidic residues" evidence="1">
    <location>
        <begin position="116"/>
        <end position="128"/>
    </location>
</feature>
<feature type="compositionally biased region" description="Low complexity" evidence="1">
    <location>
        <begin position="229"/>
        <end position="240"/>
    </location>
</feature>
<name>A0AAD7IF87_9AGAR</name>
<evidence type="ECO:0000313" key="2">
    <source>
        <dbReference type="EMBL" id="KAJ7741362.1"/>
    </source>
</evidence>
<gene>
    <name evidence="2" type="ORF">B0H16DRAFT_1728612</name>
</gene>
<comment type="caution">
    <text evidence="2">The sequence shown here is derived from an EMBL/GenBank/DDBJ whole genome shotgun (WGS) entry which is preliminary data.</text>
</comment>